<evidence type="ECO:0000259" key="4">
    <source>
        <dbReference type="PROSITE" id="PS50987"/>
    </source>
</evidence>
<dbReference type="PANTHER" id="PTHR43132:SF6">
    <property type="entry name" value="HTH-TYPE TRANSCRIPTIONAL REPRESSOR CZRA"/>
    <property type="match status" value="1"/>
</dbReference>
<feature type="domain" description="HTH arsR-type" evidence="4">
    <location>
        <begin position="13"/>
        <end position="102"/>
    </location>
</feature>
<dbReference type="EMBL" id="SCKX01000002">
    <property type="protein sequence ID" value="RWZ78062.1"/>
    <property type="molecule type" value="Genomic_DNA"/>
</dbReference>
<comment type="caution">
    <text evidence="5">The sequence shown here is derived from an EMBL/GenBank/DDBJ whole genome shotgun (WGS) entry which is preliminary data.</text>
</comment>
<proteinExistence type="predicted"/>
<accession>A0A4Q0AFY6</accession>
<dbReference type="InterPro" id="IPR011991">
    <property type="entry name" value="ArsR-like_HTH"/>
</dbReference>
<dbReference type="SUPFAM" id="SSF46785">
    <property type="entry name" value="Winged helix' DNA-binding domain"/>
    <property type="match status" value="1"/>
</dbReference>
<evidence type="ECO:0000256" key="1">
    <source>
        <dbReference type="ARBA" id="ARBA00023015"/>
    </source>
</evidence>
<keyword evidence="1" id="KW-0805">Transcription regulation</keyword>
<keyword evidence="6" id="KW-1185">Reference proteome</keyword>
<reference evidence="5" key="1">
    <citation type="submission" date="2019-01" db="EMBL/GenBank/DDBJ databases">
        <title>Genomic signatures and co-occurrence patterns of the ultra-small Saccharimodia (Patescibacteria phylum) suggest a symbiotic lifestyle.</title>
        <authorList>
            <person name="Lemos L."/>
            <person name="Medeiros J."/>
            <person name="Andreote F."/>
            <person name="Fernandes G."/>
            <person name="Varani A."/>
            <person name="Oliveira G."/>
            <person name="Pylro V."/>
        </authorList>
    </citation>
    <scope>NUCLEOTIDE SEQUENCE [LARGE SCALE GENOMIC DNA]</scope>
    <source>
        <strain evidence="5">AMD02</strain>
    </source>
</reference>
<dbReference type="SMART" id="SM00418">
    <property type="entry name" value="HTH_ARSR"/>
    <property type="match status" value="1"/>
</dbReference>
<dbReference type="Proteomes" id="UP000289257">
    <property type="component" value="Unassembled WGS sequence"/>
</dbReference>
<gene>
    <name evidence="5" type="ORF">EOT05_04300</name>
</gene>
<dbReference type="InterPro" id="IPR051011">
    <property type="entry name" value="Metal_resp_trans_reg"/>
</dbReference>
<dbReference type="InterPro" id="IPR001845">
    <property type="entry name" value="HTH_ArsR_DNA-bd_dom"/>
</dbReference>
<dbReference type="Pfam" id="PF01022">
    <property type="entry name" value="HTH_5"/>
    <property type="match status" value="1"/>
</dbReference>
<keyword evidence="2" id="KW-0238">DNA-binding</keyword>
<dbReference type="AlphaFoldDB" id="A0A4Q0AFY6"/>
<dbReference type="GO" id="GO:0003700">
    <property type="term" value="F:DNA-binding transcription factor activity"/>
    <property type="evidence" value="ECO:0007669"/>
    <property type="project" value="InterPro"/>
</dbReference>
<dbReference type="PRINTS" id="PR00778">
    <property type="entry name" value="HTHARSR"/>
</dbReference>
<protein>
    <submittedName>
        <fullName evidence="5">Transcriptional regulator</fullName>
    </submittedName>
</protein>
<dbReference type="Gene3D" id="1.10.10.10">
    <property type="entry name" value="Winged helix-like DNA-binding domain superfamily/Winged helix DNA-binding domain"/>
    <property type="match status" value="1"/>
</dbReference>
<dbReference type="CDD" id="cd00090">
    <property type="entry name" value="HTH_ARSR"/>
    <property type="match status" value="1"/>
</dbReference>
<dbReference type="PROSITE" id="PS50987">
    <property type="entry name" value="HTH_ARSR_2"/>
    <property type="match status" value="1"/>
</dbReference>
<dbReference type="PANTHER" id="PTHR43132">
    <property type="entry name" value="ARSENICAL RESISTANCE OPERON REPRESSOR ARSR-RELATED"/>
    <property type="match status" value="1"/>
</dbReference>
<evidence type="ECO:0000256" key="3">
    <source>
        <dbReference type="ARBA" id="ARBA00023163"/>
    </source>
</evidence>
<dbReference type="InterPro" id="IPR036390">
    <property type="entry name" value="WH_DNA-bd_sf"/>
</dbReference>
<evidence type="ECO:0000313" key="5">
    <source>
        <dbReference type="EMBL" id="RWZ78062.1"/>
    </source>
</evidence>
<organism evidence="5 6">
    <name type="scientific">Candidatus Microsaccharimonas sossegonensis</name>
    <dbReference type="NCBI Taxonomy" id="2506948"/>
    <lineage>
        <taxon>Bacteria</taxon>
        <taxon>Candidatus Saccharimonadota</taxon>
        <taxon>Candidatus Saccharimonadia</taxon>
        <taxon>Candidatus Saccharimonadales</taxon>
        <taxon>Candidatus Saccharimonadaceae</taxon>
        <taxon>Candidatus Microsaccharimonas</taxon>
    </lineage>
</organism>
<dbReference type="GO" id="GO:0003677">
    <property type="term" value="F:DNA binding"/>
    <property type="evidence" value="ECO:0007669"/>
    <property type="project" value="UniProtKB-KW"/>
</dbReference>
<dbReference type="NCBIfam" id="NF033788">
    <property type="entry name" value="HTH_metalloreg"/>
    <property type="match status" value="1"/>
</dbReference>
<evidence type="ECO:0000256" key="2">
    <source>
        <dbReference type="ARBA" id="ARBA00023125"/>
    </source>
</evidence>
<name>A0A4Q0AFY6_9BACT</name>
<dbReference type="InterPro" id="IPR036388">
    <property type="entry name" value="WH-like_DNA-bd_sf"/>
</dbReference>
<keyword evidence="3" id="KW-0804">Transcription</keyword>
<evidence type="ECO:0000313" key="6">
    <source>
        <dbReference type="Proteomes" id="UP000289257"/>
    </source>
</evidence>
<sequence>MHSNTQQLKQELQNNEAIELCAKQCGVIGDTIKLKICYLLRHYPELNVTTIAKLADTSISNVSHSLRKLKEAGLVDARRQSQAMYYSLKKDAFRSILQVIGG</sequence>